<feature type="region of interest" description="Disordered" evidence="5">
    <location>
        <begin position="211"/>
        <end position="233"/>
    </location>
</feature>
<name>A0A811U706_CERCA</name>
<evidence type="ECO:0000256" key="4">
    <source>
        <dbReference type="ARBA" id="ARBA00023136"/>
    </source>
</evidence>
<feature type="domain" description="PDZ" evidence="6">
    <location>
        <begin position="1150"/>
        <end position="1222"/>
    </location>
</feature>
<dbReference type="InterPro" id="IPR036034">
    <property type="entry name" value="PDZ_sf"/>
</dbReference>
<reference evidence="7" key="1">
    <citation type="submission" date="2020-11" db="EMBL/GenBank/DDBJ databases">
        <authorList>
            <person name="Whitehead M."/>
        </authorList>
    </citation>
    <scope>NUCLEOTIDE SEQUENCE</scope>
    <source>
        <strain evidence="7">EGII</strain>
    </source>
</reference>
<dbReference type="SMART" id="SM00228">
    <property type="entry name" value="PDZ"/>
    <property type="match status" value="4"/>
</dbReference>
<evidence type="ECO:0000256" key="3">
    <source>
        <dbReference type="ARBA" id="ARBA00022737"/>
    </source>
</evidence>
<dbReference type="GO" id="GO:0016020">
    <property type="term" value="C:membrane"/>
    <property type="evidence" value="ECO:0007669"/>
    <property type="project" value="UniProtKB-SubCell"/>
</dbReference>
<keyword evidence="2" id="KW-0597">Phosphoprotein</keyword>
<feature type="compositionally biased region" description="Low complexity" evidence="5">
    <location>
        <begin position="175"/>
        <end position="191"/>
    </location>
</feature>
<dbReference type="OrthoDB" id="10473942at2759"/>
<dbReference type="CDD" id="cd06791">
    <property type="entry name" value="PDZ3_MUPP1-like"/>
    <property type="match status" value="1"/>
</dbReference>
<feature type="region of interest" description="Disordered" evidence="5">
    <location>
        <begin position="821"/>
        <end position="899"/>
    </location>
</feature>
<feature type="domain" description="PDZ" evidence="6">
    <location>
        <begin position="662"/>
        <end position="747"/>
    </location>
</feature>
<dbReference type="InterPro" id="IPR001478">
    <property type="entry name" value="PDZ"/>
</dbReference>
<feature type="compositionally biased region" description="Polar residues" evidence="5">
    <location>
        <begin position="765"/>
        <end position="780"/>
    </location>
</feature>
<proteinExistence type="predicted"/>
<evidence type="ECO:0000256" key="2">
    <source>
        <dbReference type="ARBA" id="ARBA00022553"/>
    </source>
</evidence>
<dbReference type="Gene3D" id="2.30.42.10">
    <property type="match status" value="4"/>
</dbReference>
<evidence type="ECO:0000256" key="1">
    <source>
        <dbReference type="ARBA" id="ARBA00004370"/>
    </source>
</evidence>
<feature type="region of interest" description="Disordered" evidence="5">
    <location>
        <begin position="946"/>
        <end position="970"/>
    </location>
</feature>
<dbReference type="PANTHER" id="PTHR19964">
    <property type="entry name" value="MULTIPLE PDZ DOMAIN PROTEIN"/>
    <property type="match status" value="1"/>
</dbReference>
<comment type="caution">
    <text evidence="7">The sequence shown here is derived from an EMBL/GenBank/DDBJ whole genome shotgun (WGS) entry which is preliminary data.</text>
</comment>
<organism evidence="7 8">
    <name type="scientific">Ceratitis capitata</name>
    <name type="common">Mediterranean fruit fly</name>
    <name type="synonym">Tephritis capitata</name>
    <dbReference type="NCBI Taxonomy" id="7213"/>
    <lineage>
        <taxon>Eukaryota</taxon>
        <taxon>Metazoa</taxon>
        <taxon>Ecdysozoa</taxon>
        <taxon>Arthropoda</taxon>
        <taxon>Hexapoda</taxon>
        <taxon>Insecta</taxon>
        <taxon>Pterygota</taxon>
        <taxon>Neoptera</taxon>
        <taxon>Endopterygota</taxon>
        <taxon>Diptera</taxon>
        <taxon>Brachycera</taxon>
        <taxon>Muscomorpha</taxon>
        <taxon>Tephritoidea</taxon>
        <taxon>Tephritidae</taxon>
        <taxon>Ceratitis</taxon>
        <taxon>Ceratitis</taxon>
    </lineage>
</organism>
<accession>A0A811U706</accession>
<keyword evidence="3" id="KW-0677">Repeat</keyword>
<dbReference type="EMBL" id="CAJHJT010000001">
    <property type="protein sequence ID" value="CAD6993045.1"/>
    <property type="molecule type" value="Genomic_DNA"/>
</dbReference>
<feature type="compositionally biased region" description="Low complexity" evidence="5">
    <location>
        <begin position="946"/>
        <end position="964"/>
    </location>
</feature>
<gene>
    <name evidence="7" type="ORF">CCAP1982_LOCUS1877</name>
</gene>
<feature type="region of interest" description="Disordered" evidence="5">
    <location>
        <begin position="161"/>
        <end position="191"/>
    </location>
</feature>
<evidence type="ECO:0000259" key="6">
    <source>
        <dbReference type="PROSITE" id="PS50106"/>
    </source>
</evidence>
<feature type="region of interest" description="Disordered" evidence="5">
    <location>
        <begin position="1"/>
        <end position="25"/>
    </location>
</feature>
<dbReference type="FunFam" id="2.30.42.10:FF:000070">
    <property type="entry name" value="Multiple PDZ domain protein"/>
    <property type="match status" value="1"/>
</dbReference>
<feature type="region of interest" description="Disordered" evidence="5">
    <location>
        <begin position="316"/>
        <end position="342"/>
    </location>
</feature>
<feature type="region of interest" description="Disordered" evidence="5">
    <location>
        <begin position="763"/>
        <end position="789"/>
    </location>
</feature>
<protein>
    <submittedName>
        <fullName evidence="7">(Mediterranean fruit fly) hypothetical protein</fullName>
    </submittedName>
</protein>
<dbReference type="CDD" id="cd06667">
    <property type="entry name" value="PDZ2_MUPP1-like"/>
    <property type="match status" value="1"/>
</dbReference>
<feature type="domain" description="PDZ" evidence="6">
    <location>
        <begin position="360"/>
        <end position="440"/>
    </location>
</feature>
<feature type="compositionally biased region" description="Acidic residues" evidence="5">
    <location>
        <begin position="319"/>
        <end position="335"/>
    </location>
</feature>
<evidence type="ECO:0000313" key="8">
    <source>
        <dbReference type="Proteomes" id="UP000606786"/>
    </source>
</evidence>
<evidence type="ECO:0000313" key="7">
    <source>
        <dbReference type="EMBL" id="CAD6993045.1"/>
    </source>
</evidence>
<dbReference type="InterPro" id="IPR051342">
    <property type="entry name" value="PDZ_scaffold"/>
</dbReference>
<dbReference type="SUPFAM" id="SSF50156">
    <property type="entry name" value="PDZ domain-like"/>
    <property type="match status" value="4"/>
</dbReference>
<dbReference type="Pfam" id="PF00595">
    <property type="entry name" value="PDZ"/>
    <property type="match status" value="4"/>
</dbReference>
<evidence type="ECO:0000256" key="5">
    <source>
        <dbReference type="SAM" id="MobiDB-lite"/>
    </source>
</evidence>
<dbReference type="CDD" id="cd06668">
    <property type="entry name" value="PDZ4_MUPP1-like"/>
    <property type="match status" value="1"/>
</dbReference>
<dbReference type="PROSITE" id="PS50106">
    <property type="entry name" value="PDZ"/>
    <property type="match status" value="4"/>
</dbReference>
<sequence>MHVTHAARDGCQTLSKTSSSNAVNDEQENCQSVQFAYNQNANKTTAICLQKKPSNNDANRAKNSANNSNKVYINIAQPCKRTSSESCSAQKQQQPLGILRHNCCHIHQRRRNDNHPHFAIDNLERHRLADIDANNASDEQIDDAASSNLRQLIEQQREQPHRLPHLTPISPVHLTSCPTSSSSTSHSSSSTSCSQCTIVFKALPPLPYTTTSSQNIRASSASSPPPVPPIRSSSLSHCCPLSSSVQWQSNPRAISLTLSVSPVASHVSSSRSCPRLATTQTAGTAKAYTQSTFTTSSYSNREQVGSYRSCILCDKNNDSEEDDNEDEDSAEEEHEENARTASNSSIGIMVLSTEWSQVEVIDLVNDGNGLGFILVGGRSTGVVIKALTPGGVAERDGRLQCGDHLLQIGDVNLRGFSSEQVATVLRQTGAQVRLIVARPVEPTAIDLQTLASHAPIIPTKLLSDPEELSRHLFQNPSFATSATSVGGGGDGGTVNVNVGVSVGGCFLPTPDTELADLPLPPIPSDLQLSASAAAARMCPRDLDIVPFSIVSPSPPPLLPSMSPTNATAMHVSKSVLASSLQQQLELITTTTSTTTNTTTTTTISTTIINNSKTIQLEHTETVIAGADAGTSTTVPDAAHIDADRCSTASSTYIDSPETETYVVELHKNVYGLGITVAGYVCEEEDLSGIFVKSIIEGSAAEVSGRIQINDRIVAVDGRSLAGVTNHQAVEILRNTDIEVHLTLERFLRGRKYEHLQNALTELKGDTQSQSSLPASPSIATLSWLPPRSDADSVATEGGIIMMEFTDFPSRETVDSNMSYMLDRSDHSGISSSKCQKTPTTPDKKHITNGKSTHINGANVDGNDDSDDQDSATLEDQTPAKESQTPKLAQQGGSQLNGSRKKSVISVAATATAVTTTTVAATTSKTAMTVTTTVATVPAETTTTTTIASTTTAPTKPTGKPASTTQAPPSNLETLKLTWKSEFPESEIIVAEINKLSGLGISLEGTVDVEGGIEKRPHHYIRAILEDGPVGRQGILKPGDELLQVNEYKLQGLKHTEVVKILKELPTHVKLICARGPTAPSVINTSQNPEAFETRSLLPGGHQSLQNLLTTKAQSESSLYTSSTATLTDQQRSKSLENVSGLALWSSDITTIEIEKTEFGFGFSVLDYQDPLDAEGTVIVIRGLIRGGAAEATNEIFPGDRLVSVGEHTLQGIDLDKAVEILKGMPVGRTKLGICRPLSTSDSNIASPAEEGDSPST</sequence>
<feature type="compositionally biased region" description="Polar residues" evidence="5">
    <location>
        <begin position="827"/>
        <end position="840"/>
    </location>
</feature>
<dbReference type="CDD" id="cd06669">
    <property type="entry name" value="PDZ5_MUPP1-like"/>
    <property type="match status" value="1"/>
</dbReference>
<feature type="compositionally biased region" description="Polar residues" evidence="5">
    <location>
        <begin position="12"/>
        <end position="25"/>
    </location>
</feature>
<comment type="subcellular location">
    <subcellularLocation>
        <location evidence="1">Membrane</location>
    </subcellularLocation>
</comment>
<dbReference type="FunFam" id="2.30.42.10:FF:000093">
    <property type="entry name" value="multiple PDZ domain protein isoform X1"/>
    <property type="match status" value="1"/>
</dbReference>
<feature type="compositionally biased region" description="Polar residues" evidence="5">
    <location>
        <begin position="873"/>
        <end position="897"/>
    </location>
</feature>
<keyword evidence="4" id="KW-0472">Membrane</keyword>
<dbReference type="Proteomes" id="UP000606786">
    <property type="component" value="Unassembled WGS sequence"/>
</dbReference>
<feature type="domain" description="PDZ" evidence="6">
    <location>
        <begin position="986"/>
        <end position="1076"/>
    </location>
</feature>
<dbReference type="PANTHER" id="PTHR19964:SF20">
    <property type="entry name" value="PATJ HOMOLOG-LIKE PROTEIN"/>
    <property type="match status" value="1"/>
</dbReference>
<dbReference type="AlphaFoldDB" id="A0A811U706"/>
<keyword evidence="8" id="KW-1185">Reference proteome</keyword>